<feature type="region of interest" description="Disordered" evidence="1">
    <location>
        <begin position="1"/>
        <end position="29"/>
    </location>
</feature>
<accession>A0A428RCZ0</accession>
<name>A0A428RCZ0_9HYPO</name>
<dbReference type="EMBL" id="NKCK01001058">
    <property type="protein sequence ID" value="RSL75385.1"/>
    <property type="molecule type" value="Genomic_DNA"/>
</dbReference>
<evidence type="ECO:0000256" key="1">
    <source>
        <dbReference type="SAM" id="MobiDB-lite"/>
    </source>
</evidence>
<proteinExistence type="predicted"/>
<protein>
    <submittedName>
        <fullName evidence="2">Uncharacterized protein</fullName>
    </submittedName>
</protein>
<comment type="caution">
    <text evidence="2">The sequence shown here is derived from an EMBL/GenBank/DDBJ whole genome shotgun (WGS) entry which is preliminary data.</text>
</comment>
<sequence>MECRQQERSARERRGMSHGGAAGLRPYPTPGAGLRPISQAIFLPHVRSALRPTPASFRILVEVPSAAPFYWSLGA</sequence>
<dbReference type="Proteomes" id="UP000287144">
    <property type="component" value="Unassembled WGS sequence"/>
</dbReference>
<dbReference type="AlphaFoldDB" id="A0A428RCZ0"/>
<evidence type="ECO:0000313" key="2">
    <source>
        <dbReference type="EMBL" id="RSL75385.1"/>
    </source>
</evidence>
<gene>
    <name evidence="2" type="ORF">CEP52_017855</name>
</gene>
<feature type="compositionally biased region" description="Basic and acidic residues" evidence="1">
    <location>
        <begin position="1"/>
        <end position="15"/>
    </location>
</feature>
<reference evidence="2 3" key="1">
    <citation type="submission" date="2017-06" db="EMBL/GenBank/DDBJ databases">
        <title>Comparative genomic analysis of Ambrosia Fusariam Clade fungi.</title>
        <authorList>
            <person name="Stajich J.E."/>
            <person name="Carrillo J."/>
            <person name="Kijimoto T."/>
            <person name="Eskalen A."/>
            <person name="O'Donnell K."/>
            <person name="Kasson M."/>
        </authorList>
    </citation>
    <scope>NUCLEOTIDE SEQUENCE [LARGE SCALE GENOMIC DNA]</scope>
    <source>
        <strain evidence="2 3">NRRL62579</strain>
    </source>
</reference>
<evidence type="ECO:0000313" key="3">
    <source>
        <dbReference type="Proteomes" id="UP000287144"/>
    </source>
</evidence>
<organism evidence="2 3">
    <name type="scientific">Fusarium oligoseptatum</name>
    <dbReference type="NCBI Taxonomy" id="2604345"/>
    <lineage>
        <taxon>Eukaryota</taxon>
        <taxon>Fungi</taxon>
        <taxon>Dikarya</taxon>
        <taxon>Ascomycota</taxon>
        <taxon>Pezizomycotina</taxon>
        <taxon>Sordariomycetes</taxon>
        <taxon>Hypocreomycetidae</taxon>
        <taxon>Hypocreales</taxon>
        <taxon>Nectriaceae</taxon>
        <taxon>Fusarium</taxon>
        <taxon>Fusarium solani species complex</taxon>
    </lineage>
</organism>
<keyword evidence="3" id="KW-1185">Reference proteome</keyword>